<keyword evidence="2" id="KW-1185">Reference proteome</keyword>
<dbReference type="AlphaFoldDB" id="A0A0N4XPR5"/>
<evidence type="ECO:0000313" key="2">
    <source>
        <dbReference type="Proteomes" id="UP000271162"/>
    </source>
</evidence>
<evidence type="ECO:0000313" key="3">
    <source>
        <dbReference type="WBParaSite" id="NBR_0000451701-mRNA-1"/>
    </source>
</evidence>
<protein>
    <submittedName>
        <fullName evidence="3">Secreted protein</fullName>
    </submittedName>
</protein>
<evidence type="ECO:0000313" key="1">
    <source>
        <dbReference type="EMBL" id="VDL68106.1"/>
    </source>
</evidence>
<reference evidence="1 2" key="2">
    <citation type="submission" date="2018-11" db="EMBL/GenBank/DDBJ databases">
        <authorList>
            <consortium name="Pathogen Informatics"/>
        </authorList>
    </citation>
    <scope>NUCLEOTIDE SEQUENCE [LARGE SCALE GENOMIC DNA]</scope>
</reference>
<gene>
    <name evidence="1" type="ORF">NBR_LOCUS4517</name>
</gene>
<accession>A0A0N4XPR5</accession>
<sequence>MADMGDILRILLRIVGGVGAGGPRSVLWSSSILCRLVPWHVQTLRMRCVRRVWWSHWKSIRNRNHRNWRCCHDVPTRQT</sequence>
<dbReference type="Proteomes" id="UP000271162">
    <property type="component" value="Unassembled WGS sequence"/>
</dbReference>
<dbReference type="WBParaSite" id="NBR_0000451701-mRNA-1">
    <property type="protein sequence ID" value="NBR_0000451701-mRNA-1"/>
    <property type="gene ID" value="NBR_0000451701"/>
</dbReference>
<dbReference type="EMBL" id="UYSL01008616">
    <property type="protein sequence ID" value="VDL68106.1"/>
    <property type="molecule type" value="Genomic_DNA"/>
</dbReference>
<organism evidence="3">
    <name type="scientific">Nippostrongylus brasiliensis</name>
    <name type="common">Rat hookworm</name>
    <dbReference type="NCBI Taxonomy" id="27835"/>
    <lineage>
        <taxon>Eukaryota</taxon>
        <taxon>Metazoa</taxon>
        <taxon>Ecdysozoa</taxon>
        <taxon>Nematoda</taxon>
        <taxon>Chromadorea</taxon>
        <taxon>Rhabditida</taxon>
        <taxon>Rhabditina</taxon>
        <taxon>Rhabditomorpha</taxon>
        <taxon>Strongyloidea</taxon>
        <taxon>Heligmosomidae</taxon>
        <taxon>Nippostrongylus</taxon>
    </lineage>
</organism>
<proteinExistence type="predicted"/>
<reference evidence="3" key="1">
    <citation type="submission" date="2017-02" db="UniProtKB">
        <authorList>
            <consortium name="WormBaseParasite"/>
        </authorList>
    </citation>
    <scope>IDENTIFICATION</scope>
</reference>
<name>A0A0N4XPR5_NIPBR</name>